<dbReference type="InterPro" id="IPR016040">
    <property type="entry name" value="NAD(P)-bd_dom"/>
</dbReference>
<dbReference type="GO" id="GO:0047733">
    <property type="term" value="F:CDP-glucose 4,6-dehydratase activity"/>
    <property type="evidence" value="ECO:0007669"/>
    <property type="project" value="UniProtKB-EC"/>
</dbReference>
<dbReference type="EC" id="4.2.1.45" evidence="2"/>
<evidence type="ECO:0000259" key="1">
    <source>
        <dbReference type="Pfam" id="PF16363"/>
    </source>
</evidence>
<dbReference type="InterPro" id="IPR013445">
    <property type="entry name" value="CDP_4_6_deHydtase"/>
</dbReference>
<comment type="caution">
    <text evidence="2">The sequence shown here is derived from an EMBL/GenBank/DDBJ whole genome shotgun (WGS) entry which is preliminary data.</text>
</comment>
<feature type="domain" description="NAD(P)-binding" evidence="1">
    <location>
        <begin position="16"/>
        <end position="325"/>
    </location>
</feature>
<dbReference type="InterPro" id="IPR036291">
    <property type="entry name" value="NAD(P)-bd_dom_sf"/>
</dbReference>
<name>A0ABX0R4K5_9GAMM</name>
<gene>
    <name evidence="2" type="primary">rfbG</name>
    <name evidence="2" type="ORF">F3J40_01765</name>
</gene>
<evidence type="ECO:0000313" key="2">
    <source>
        <dbReference type="EMBL" id="NIF20346.1"/>
    </source>
</evidence>
<evidence type="ECO:0000313" key="3">
    <source>
        <dbReference type="Proteomes" id="UP001515683"/>
    </source>
</evidence>
<proteinExistence type="predicted"/>
<dbReference type="PANTHER" id="PTHR43000">
    <property type="entry name" value="DTDP-D-GLUCOSE 4,6-DEHYDRATASE-RELATED"/>
    <property type="match status" value="1"/>
</dbReference>
<keyword evidence="2" id="KW-0456">Lyase</keyword>
<dbReference type="Gene3D" id="3.40.50.720">
    <property type="entry name" value="NAD(P)-binding Rossmann-like Domain"/>
    <property type="match status" value="1"/>
</dbReference>
<dbReference type="EMBL" id="VWXF01000001">
    <property type="protein sequence ID" value="NIF20346.1"/>
    <property type="molecule type" value="Genomic_DNA"/>
</dbReference>
<organism evidence="2 3">
    <name type="scientific">Candidatus Pantoea multigeneris</name>
    <dbReference type="NCBI Taxonomy" id="2608357"/>
    <lineage>
        <taxon>Bacteria</taxon>
        <taxon>Pseudomonadati</taxon>
        <taxon>Pseudomonadota</taxon>
        <taxon>Gammaproteobacteria</taxon>
        <taxon>Enterobacterales</taxon>
        <taxon>Erwiniaceae</taxon>
        <taxon>Pantoea</taxon>
    </lineage>
</organism>
<keyword evidence="3" id="KW-1185">Reference proteome</keyword>
<reference evidence="2 3" key="1">
    <citation type="journal article" date="2019" name="bioRxiv">
        <title>Bacteria contribute to plant secondary compound degradation in a generalist herbivore system.</title>
        <authorList>
            <person name="Francoeur C.B."/>
            <person name="Khadempour L."/>
            <person name="Moreira-Soto R.D."/>
            <person name="Gotting K."/>
            <person name="Book A.J."/>
            <person name="Pinto-Tomas A.A."/>
            <person name="Keefover-Ring K."/>
            <person name="Currie C.R."/>
        </authorList>
    </citation>
    <scope>NUCLEOTIDE SEQUENCE [LARGE SCALE GENOMIC DNA]</scope>
    <source>
        <strain evidence="2">Acro-835</strain>
    </source>
</reference>
<protein>
    <submittedName>
        <fullName evidence="2">CDP-glucose 4,6-dehydratase</fullName>
        <ecNumber evidence="2">4.2.1.45</ecNumber>
    </submittedName>
</protein>
<dbReference type="SUPFAM" id="SSF51735">
    <property type="entry name" value="NAD(P)-binding Rossmann-fold domains"/>
    <property type="match status" value="1"/>
</dbReference>
<dbReference type="NCBIfam" id="TIGR02622">
    <property type="entry name" value="CDP_4_6_dhtase"/>
    <property type="match status" value="1"/>
</dbReference>
<dbReference type="Pfam" id="PF16363">
    <property type="entry name" value="GDP_Man_Dehyd"/>
    <property type="match status" value="1"/>
</dbReference>
<dbReference type="RefSeq" id="WP_167012308.1">
    <property type="nucleotide sequence ID" value="NZ_VWXF01000001.1"/>
</dbReference>
<accession>A0ABX0R4K5</accession>
<dbReference type="Gene3D" id="3.90.25.10">
    <property type="entry name" value="UDP-galactose 4-epimerase, domain 1"/>
    <property type="match status" value="1"/>
</dbReference>
<sequence>MEAMVDRAFWHNKRVLVTGHNGFKGSWLTLWLTSMGAQVYGISLENPHPDAHFHRVAMTGLTQHHCDIRDAQALTARILESEAEIVFHLAAQPLVNHAYRDPNYTWQCNVSGSANVLEALRQLPSVKTVVVITTDKVYRHEKDKVVAFTEQDALGGHDPYSASKAMTELLCASYRDSYFRHSGVALATARAGNVIGGGDWAEERLIPDYYRARQQNQPLALRYPQAVRPWQHVLESVRGYLLYAEYLHHHPVDYPVALNFGPRESDQLTTHDLIAALNRLAAETPQAVETVAAHYHESPHLYLDSTLADRTLGWRSALSIGDTLRLTHAWYQQACQQRDMHAFSLQQLEFYQQLTSDQ</sequence>
<dbReference type="Proteomes" id="UP001515683">
    <property type="component" value="Unassembled WGS sequence"/>
</dbReference>